<accession>A0ABQ3J275</accession>
<dbReference type="PANTHER" id="PTHR31061">
    <property type="entry name" value="LD22376P"/>
    <property type="match status" value="1"/>
</dbReference>
<evidence type="ECO:0000313" key="2">
    <source>
        <dbReference type="EMBL" id="GHE98536.1"/>
    </source>
</evidence>
<feature type="transmembrane region" description="Helical" evidence="1">
    <location>
        <begin position="63"/>
        <end position="81"/>
    </location>
</feature>
<feature type="transmembrane region" description="Helical" evidence="1">
    <location>
        <begin position="134"/>
        <end position="152"/>
    </location>
</feature>
<dbReference type="EMBL" id="BNAH01000013">
    <property type="protein sequence ID" value="GHE98536.1"/>
    <property type="molecule type" value="Genomic_DNA"/>
</dbReference>
<sequence length="395" mass="44805">MAFFTHHTEKVLSRCNENRLLALDVLRGITITAMVLVNNPGSWSHIYAPLKHAQWHGLTPTDLIFPFFVFMMGISIGIVIQRAKSFPIQHTKIWVRTLKLFGLGLFLFLFYINFQQAEFSWLEDRLYKIRFMGVLQRLALVYIITYYIAFYTNLKAQKIILIGILIGYWAINAFVPYYDGAGNKFVGELAFGNSLPAWLDNIVIGSQHLYYKNAQPFAFDPEGLLSTIPAVASAITGILVANVLNNAKLEKLNKVKTLATYGVGMLFIGYLMSVIVPINKQLWTSSFVLVTSAWACIMLAGLIWLLDIKGYKKWSAPFVVFGVNAIGFFVFSGVLARILLMIPVGNTSLKGHLYHQYFSQIISPTFGSFLFAFSFCCICYLVFYKLYQKQIIFKV</sequence>
<feature type="transmembrane region" description="Helical" evidence="1">
    <location>
        <begin position="257"/>
        <end position="276"/>
    </location>
</feature>
<keyword evidence="1" id="KW-1133">Transmembrane helix</keyword>
<organism evidence="2 3">
    <name type="scientific">Thalassotalea profundi</name>
    <dbReference type="NCBI Taxonomy" id="2036687"/>
    <lineage>
        <taxon>Bacteria</taxon>
        <taxon>Pseudomonadati</taxon>
        <taxon>Pseudomonadota</taxon>
        <taxon>Gammaproteobacteria</taxon>
        <taxon>Alteromonadales</taxon>
        <taxon>Colwelliaceae</taxon>
        <taxon>Thalassotalea</taxon>
    </lineage>
</organism>
<keyword evidence="1" id="KW-0812">Transmembrane</keyword>
<feature type="transmembrane region" description="Helical" evidence="1">
    <location>
        <begin position="318"/>
        <end position="342"/>
    </location>
</feature>
<comment type="caution">
    <text evidence="2">The sequence shown here is derived from an EMBL/GenBank/DDBJ whole genome shotgun (WGS) entry which is preliminary data.</text>
</comment>
<keyword evidence="1" id="KW-0472">Membrane</keyword>
<feature type="transmembrane region" description="Helical" evidence="1">
    <location>
        <begin position="224"/>
        <end position="245"/>
    </location>
</feature>
<dbReference type="RefSeq" id="WP_189379078.1">
    <property type="nucleotide sequence ID" value="NZ_BNAH01000013.1"/>
</dbReference>
<feature type="transmembrane region" description="Helical" evidence="1">
    <location>
        <begin position="21"/>
        <end position="43"/>
    </location>
</feature>
<keyword evidence="3" id="KW-1185">Reference proteome</keyword>
<dbReference type="Proteomes" id="UP000626370">
    <property type="component" value="Unassembled WGS sequence"/>
</dbReference>
<evidence type="ECO:0000256" key="1">
    <source>
        <dbReference type="SAM" id="Phobius"/>
    </source>
</evidence>
<feature type="transmembrane region" description="Helical" evidence="1">
    <location>
        <begin position="362"/>
        <end position="384"/>
    </location>
</feature>
<feature type="transmembrane region" description="Helical" evidence="1">
    <location>
        <begin position="282"/>
        <end position="306"/>
    </location>
</feature>
<evidence type="ECO:0000313" key="3">
    <source>
        <dbReference type="Proteomes" id="UP000626370"/>
    </source>
</evidence>
<dbReference type="PANTHER" id="PTHR31061:SF24">
    <property type="entry name" value="LD22376P"/>
    <property type="match status" value="1"/>
</dbReference>
<proteinExistence type="predicted"/>
<name>A0ABQ3J275_9GAMM</name>
<feature type="transmembrane region" description="Helical" evidence="1">
    <location>
        <begin position="159"/>
        <end position="178"/>
    </location>
</feature>
<feature type="transmembrane region" description="Helical" evidence="1">
    <location>
        <begin position="93"/>
        <end position="114"/>
    </location>
</feature>
<gene>
    <name evidence="2" type="ORF">GCM10011501_30110</name>
</gene>
<protein>
    <submittedName>
        <fullName evidence="2">Membrane protein</fullName>
    </submittedName>
</protein>
<reference evidence="3" key="1">
    <citation type="journal article" date="2019" name="Int. J. Syst. Evol. Microbiol.">
        <title>The Global Catalogue of Microorganisms (GCM) 10K type strain sequencing project: providing services to taxonomists for standard genome sequencing and annotation.</title>
        <authorList>
            <consortium name="The Broad Institute Genomics Platform"/>
            <consortium name="The Broad Institute Genome Sequencing Center for Infectious Disease"/>
            <person name="Wu L."/>
            <person name="Ma J."/>
        </authorList>
    </citation>
    <scope>NUCLEOTIDE SEQUENCE [LARGE SCALE GENOMIC DNA]</scope>
    <source>
        <strain evidence="3">CGMCC 1.15922</strain>
    </source>
</reference>